<feature type="transmembrane region" description="Helical" evidence="5">
    <location>
        <begin position="437"/>
        <end position="457"/>
    </location>
</feature>
<comment type="subcellular location">
    <subcellularLocation>
        <location evidence="1">Membrane</location>
        <topology evidence="1">Multi-pass membrane protein</topology>
    </subcellularLocation>
</comment>
<dbReference type="EMBL" id="JNBR01002473">
    <property type="protein sequence ID" value="OQR82375.1"/>
    <property type="molecule type" value="Genomic_DNA"/>
</dbReference>
<dbReference type="PANTHER" id="PTHR22911:SF6">
    <property type="entry name" value="SOLUTE CARRIER FAMILY 35 MEMBER G1"/>
    <property type="match status" value="1"/>
</dbReference>
<evidence type="ECO:0000256" key="2">
    <source>
        <dbReference type="ARBA" id="ARBA00022692"/>
    </source>
</evidence>
<feature type="transmembrane region" description="Helical" evidence="5">
    <location>
        <begin position="54"/>
        <end position="75"/>
    </location>
</feature>
<sequence>MAGKDEGLPLVQSSPPQQHHSLLGLSFIAASALTFSLMSSAIKYESFSIAAMETVFWRSSIAGLINLACVWYHGVSLAVPREDWGSLAARVLVGFGSMALGFYTVSQLVLADASVIIFTSPIMSFFLGAVFLHEAIDGVNFACALTCFVGVAFVARPAWLFGSDDAQPAPALAICTGLLSAALQALDYVYVRKLKHMHFLALLHYFSLACSVGGAVAMAIAPERVTLDLGFLWVSAALTGVLGFLGQVFMMKGFQLEDVGTGSVMRYLDIVFVFIWDTVFLHEVISPWSLVGAAIIMASAITIALRRARRPPLVPVATEPPTVLMLQKQGELLPLVTPPPLPKAPFPLLGLVLISFSALTFSLMSSAIKYESYFFSAMETVFWRSLFAWCINLSFVLYYKIDLRVEAADRSNLVVRNVAGFLSMALSFWTMSQLVLADASVIIFTSPVMTFFLGALLLNEKIDIVNLVCALSCFVGVVFVSRPTLLFGDDPDADKKVVGPYAGLAVWTGLLSALMSALDYVFVRKLSGLHLLAVVHYFSLSCMVGAALAMALWPAQVSFALSWDLWLSAVASGVLGFLGQVCLTKGFQLESVGIGSVMRYLDIVFVFVWDALFLHEFISPFSLVGAAIIMTSASVICLRRARVAAPPTSP</sequence>
<evidence type="ECO:0000256" key="1">
    <source>
        <dbReference type="ARBA" id="ARBA00004141"/>
    </source>
</evidence>
<dbReference type="SUPFAM" id="SSF103481">
    <property type="entry name" value="Multidrug resistance efflux transporter EmrE"/>
    <property type="match status" value="4"/>
</dbReference>
<feature type="transmembrane region" description="Helical" evidence="5">
    <location>
        <begin position="596"/>
        <end position="614"/>
    </location>
</feature>
<feature type="transmembrane region" description="Helical" evidence="5">
    <location>
        <begin position="263"/>
        <end position="282"/>
    </location>
</feature>
<evidence type="ECO:0000259" key="6">
    <source>
        <dbReference type="Pfam" id="PF00892"/>
    </source>
</evidence>
<feature type="domain" description="EamA" evidence="6">
    <location>
        <begin position="172"/>
        <end position="303"/>
    </location>
</feature>
<dbReference type="OrthoDB" id="306876at2759"/>
<feature type="domain" description="EamA" evidence="6">
    <location>
        <begin position="349"/>
        <end position="481"/>
    </location>
</feature>
<evidence type="ECO:0000256" key="3">
    <source>
        <dbReference type="ARBA" id="ARBA00022989"/>
    </source>
</evidence>
<keyword evidence="8" id="KW-1185">Reference proteome</keyword>
<feature type="transmembrane region" description="Helical" evidence="5">
    <location>
        <begin position="620"/>
        <end position="638"/>
    </location>
</feature>
<feature type="domain" description="EamA" evidence="6">
    <location>
        <begin position="23"/>
        <end position="155"/>
    </location>
</feature>
<accession>A0A1V9Y9G0</accession>
<evidence type="ECO:0000313" key="8">
    <source>
        <dbReference type="Proteomes" id="UP000243579"/>
    </source>
</evidence>
<feature type="transmembrane region" description="Helical" evidence="5">
    <location>
        <begin position="288"/>
        <end position="305"/>
    </location>
</feature>
<feature type="transmembrane region" description="Helical" evidence="5">
    <location>
        <begin position="565"/>
        <end position="584"/>
    </location>
</feature>
<feature type="transmembrane region" description="Helical" evidence="5">
    <location>
        <begin position="413"/>
        <end position="431"/>
    </location>
</feature>
<feature type="transmembrane region" description="Helical" evidence="5">
    <location>
        <begin position="382"/>
        <end position="401"/>
    </location>
</feature>
<evidence type="ECO:0000256" key="4">
    <source>
        <dbReference type="ARBA" id="ARBA00023136"/>
    </source>
</evidence>
<dbReference type="AlphaFoldDB" id="A0A1V9Y9G0"/>
<dbReference type="InterPro" id="IPR000620">
    <property type="entry name" value="EamA_dom"/>
</dbReference>
<proteinExistence type="predicted"/>
<dbReference type="Pfam" id="PF00892">
    <property type="entry name" value="EamA"/>
    <property type="match status" value="4"/>
</dbReference>
<feature type="transmembrane region" description="Helical" evidence="5">
    <location>
        <begin position="501"/>
        <end position="522"/>
    </location>
</feature>
<feature type="transmembrane region" description="Helical" evidence="5">
    <location>
        <begin position="464"/>
        <end position="481"/>
    </location>
</feature>
<dbReference type="InterPro" id="IPR037185">
    <property type="entry name" value="EmrE-like"/>
</dbReference>
<feature type="transmembrane region" description="Helical" evidence="5">
    <location>
        <begin position="202"/>
        <end position="220"/>
    </location>
</feature>
<feature type="transmembrane region" description="Helical" evidence="5">
    <location>
        <begin position="348"/>
        <end position="370"/>
    </location>
</feature>
<keyword evidence="2 5" id="KW-0812">Transmembrane</keyword>
<dbReference type="PANTHER" id="PTHR22911">
    <property type="entry name" value="ACYL-MALONYL CONDENSING ENZYME-RELATED"/>
    <property type="match status" value="1"/>
</dbReference>
<dbReference type="GO" id="GO:0016020">
    <property type="term" value="C:membrane"/>
    <property type="evidence" value="ECO:0007669"/>
    <property type="project" value="UniProtKB-SubCell"/>
</dbReference>
<evidence type="ECO:0000256" key="5">
    <source>
        <dbReference type="SAM" id="Phobius"/>
    </source>
</evidence>
<keyword evidence="3 5" id="KW-1133">Transmembrane helix</keyword>
<feature type="transmembrane region" description="Helical" evidence="5">
    <location>
        <begin position="171"/>
        <end position="190"/>
    </location>
</feature>
<feature type="transmembrane region" description="Helical" evidence="5">
    <location>
        <begin position="21"/>
        <end position="42"/>
    </location>
</feature>
<reference evidence="7 8" key="1">
    <citation type="journal article" date="2014" name="Genome Biol. Evol.">
        <title>The secreted proteins of Achlya hypogyna and Thraustotheca clavata identify the ancestral oomycete secretome and reveal gene acquisitions by horizontal gene transfer.</title>
        <authorList>
            <person name="Misner I."/>
            <person name="Blouin N."/>
            <person name="Leonard G."/>
            <person name="Richards T.A."/>
            <person name="Lane C.E."/>
        </authorList>
    </citation>
    <scope>NUCLEOTIDE SEQUENCE [LARGE SCALE GENOMIC DNA]</scope>
    <source>
        <strain evidence="7 8">ATCC 48635</strain>
    </source>
</reference>
<feature type="transmembrane region" description="Helical" evidence="5">
    <location>
        <begin position="232"/>
        <end position="251"/>
    </location>
</feature>
<evidence type="ECO:0000313" key="7">
    <source>
        <dbReference type="EMBL" id="OQR82375.1"/>
    </source>
</evidence>
<keyword evidence="4 5" id="KW-0472">Membrane</keyword>
<feature type="transmembrane region" description="Helical" evidence="5">
    <location>
        <begin position="139"/>
        <end position="159"/>
    </location>
</feature>
<feature type="transmembrane region" description="Helical" evidence="5">
    <location>
        <begin position="529"/>
        <end position="553"/>
    </location>
</feature>
<comment type="caution">
    <text evidence="7">The sequence shown here is derived from an EMBL/GenBank/DDBJ whole genome shotgun (WGS) entry which is preliminary data.</text>
</comment>
<name>A0A1V9Y9G0_ACHHY</name>
<organism evidence="7 8">
    <name type="scientific">Achlya hypogyna</name>
    <name type="common">Oomycete</name>
    <name type="synonym">Protoachlya hypogyna</name>
    <dbReference type="NCBI Taxonomy" id="1202772"/>
    <lineage>
        <taxon>Eukaryota</taxon>
        <taxon>Sar</taxon>
        <taxon>Stramenopiles</taxon>
        <taxon>Oomycota</taxon>
        <taxon>Saprolegniomycetes</taxon>
        <taxon>Saprolegniales</taxon>
        <taxon>Achlyaceae</taxon>
        <taxon>Achlya</taxon>
    </lineage>
</organism>
<feature type="domain" description="EamA" evidence="6">
    <location>
        <begin position="505"/>
        <end position="636"/>
    </location>
</feature>
<feature type="transmembrane region" description="Helical" evidence="5">
    <location>
        <begin position="111"/>
        <end position="132"/>
    </location>
</feature>
<protein>
    <submittedName>
        <fullName evidence="7">Drug/Metabolite Transporter (DMT) Superfamily</fullName>
    </submittedName>
</protein>
<gene>
    <name evidence="7" type="ORF">ACHHYP_16154</name>
</gene>
<dbReference type="Proteomes" id="UP000243579">
    <property type="component" value="Unassembled WGS sequence"/>
</dbReference>